<protein>
    <recommendedName>
        <fullName evidence="18">Very long-chain fatty acid transport protein</fullName>
    </recommendedName>
    <alternativeName>
        <fullName evidence="19">Very-long-chain acyl-CoA synthetase</fullName>
    </alternativeName>
</protein>
<evidence type="ECO:0000256" key="3">
    <source>
        <dbReference type="ARBA" id="ARBA00004651"/>
    </source>
</evidence>
<comment type="caution">
    <text evidence="22">The sequence shown here is derived from an EMBL/GenBank/DDBJ whole genome shotgun (WGS) entry which is preliminary data.</text>
</comment>
<dbReference type="Proteomes" id="UP001244011">
    <property type="component" value="Unassembled WGS sequence"/>
</dbReference>
<dbReference type="GO" id="GO:0005811">
    <property type="term" value="C:lipid droplet"/>
    <property type="evidence" value="ECO:0007669"/>
    <property type="project" value="UniProtKB-SubCell"/>
</dbReference>
<evidence type="ECO:0000256" key="8">
    <source>
        <dbReference type="ARBA" id="ARBA00022677"/>
    </source>
</evidence>
<dbReference type="FunFam" id="3.40.50.12780:FF:000019">
    <property type="entry name" value="Long-chain fatty acid transporter"/>
    <property type="match status" value="1"/>
</dbReference>
<dbReference type="GO" id="GO:0005324">
    <property type="term" value="F:long-chain fatty acid transmembrane transporter activity"/>
    <property type="evidence" value="ECO:0007669"/>
    <property type="project" value="TreeGrafter"/>
</dbReference>
<dbReference type="GO" id="GO:0005524">
    <property type="term" value="F:ATP binding"/>
    <property type="evidence" value="ECO:0007669"/>
    <property type="project" value="UniProtKB-KW"/>
</dbReference>
<dbReference type="Gene3D" id="3.30.300.30">
    <property type="match status" value="1"/>
</dbReference>
<gene>
    <name evidence="22" type="ORF">QBC33DRAFT_599182</name>
</gene>
<dbReference type="GO" id="GO:0004467">
    <property type="term" value="F:long-chain fatty acid-CoA ligase activity"/>
    <property type="evidence" value="ECO:0007669"/>
    <property type="project" value="TreeGrafter"/>
</dbReference>
<evidence type="ECO:0000259" key="20">
    <source>
        <dbReference type="Pfam" id="PF00501"/>
    </source>
</evidence>
<dbReference type="Pfam" id="PF13193">
    <property type="entry name" value="AMP-binding_C"/>
    <property type="match status" value="1"/>
</dbReference>
<evidence type="ECO:0000256" key="11">
    <source>
        <dbReference type="ARBA" id="ARBA00022840"/>
    </source>
</evidence>
<reference evidence="22" key="1">
    <citation type="submission" date="2023-06" db="EMBL/GenBank/DDBJ databases">
        <title>Genome-scale phylogeny and comparative genomics of the fungal order Sordariales.</title>
        <authorList>
            <consortium name="Lawrence Berkeley National Laboratory"/>
            <person name="Hensen N."/>
            <person name="Bonometti L."/>
            <person name="Westerberg I."/>
            <person name="Brannstrom I.O."/>
            <person name="Guillou S."/>
            <person name="Cros-Aarteil S."/>
            <person name="Calhoun S."/>
            <person name="Haridas S."/>
            <person name="Kuo A."/>
            <person name="Mondo S."/>
            <person name="Pangilinan J."/>
            <person name="Riley R."/>
            <person name="Labutti K."/>
            <person name="Andreopoulos B."/>
            <person name="Lipzen A."/>
            <person name="Chen C."/>
            <person name="Yanf M."/>
            <person name="Daum C."/>
            <person name="Ng V."/>
            <person name="Clum A."/>
            <person name="Steindorff A."/>
            <person name="Ohm R."/>
            <person name="Martin F."/>
            <person name="Silar P."/>
            <person name="Natvig D."/>
            <person name="Lalanne C."/>
            <person name="Gautier V."/>
            <person name="Ament-Velasquez S.L."/>
            <person name="Kruys A."/>
            <person name="Hutchinson M.I."/>
            <person name="Powell A.J."/>
            <person name="Barry K."/>
            <person name="Miller A.N."/>
            <person name="Grigoriev I.V."/>
            <person name="Debuchy R."/>
            <person name="Gladieux P."/>
            <person name="Thoren M.H."/>
            <person name="Johannesson H."/>
        </authorList>
    </citation>
    <scope>NUCLEOTIDE SEQUENCE</scope>
    <source>
        <strain evidence="22">8032-3</strain>
    </source>
</reference>
<evidence type="ECO:0000256" key="18">
    <source>
        <dbReference type="ARBA" id="ARBA00068795"/>
    </source>
</evidence>
<dbReference type="InterPro" id="IPR045851">
    <property type="entry name" value="AMP-bd_C_sf"/>
</dbReference>
<dbReference type="Gene3D" id="3.40.50.12780">
    <property type="entry name" value="N-terminal domain of ligase-like"/>
    <property type="match status" value="1"/>
</dbReference>
<keyword evidence="5" id="KW-0813">Transport</keyword>
<evidence type="ECO:0000256" key="2">
    <source>
        <dbReference type="ARBA" id="ARBA00004585"/>
    </source>
</evidence>
<dbReference type="InterPro" id="IPR020845">
    <property type="entry name" value="AMP-binding_CS"/>
</dbReference>
<dbReference type="PANTHER" id="PTHR43107">
    <property type="entry name" value="LONG-CHAIN FATTY ACID TRANSPORT PROTEIN"/>
    <property type="match status" value="1"/>
</dbReference>
<evidence type="ECO:0000256" key="6">
    <source>
        <dbReference type="ARBA" id="ARBA00022475"/>
    </source>
</evidence>
<dbReference type="PANTHER" id="PTHR43107:SF15">
    <property type="entry name" value="FATTY ACID TRANSPORT PROTEIN 3, ISOFORM A"/>
    <property type="match status" value="1"/>
</dbReference>
<dbReference type="GeneID" id="85315206"/>
<evidence type="ECO:0000256" key="9">
    <source>
        <dbReference type="ARBA" id="ARBA00022692"/>
    </source>
</evidence>
<sequence length="612" mass="67535">MASCILPTVLDLGWASYRGRLNLFYRLESLATSKSSADRPFLLFEDRRHTYAQAYDMVLRYGNWLRTRMGVEKDQIVALDFQNTDQFVFLFMALWAIGAKPAFINYNLTGKALVHCIKKATTKLMLIGPEAAAQVGDDVRKELGGDIRFEVFGPELEAEALATDPVRFPDELRADVTGESMAILIYTSGTTGLPKAAIVSWAKVTVTSGFTSRFIGIKPTDVYYVAMPLYHSTATLMGFGPALRQGATIALGRKFSTSGFWPDVRRHGATIIQYVGETCRYLLSAPPQIDPATGENLDRKHSVRVAFGNGLRPDVWDRFRDRFGIDTVAEFYGSTEGSFATYNLSRNRFSTGAVGRGGWLFNLAMRGRVAVAEFDHDAERVRRDPSTGLCRRARPGEAGELLFHLPARDVGRRFQGYYGDREATGRKVVRDVFRRGDAWFSTGDVVRWDAAGRFYFADRVGDTFRWKSENVSTAEVAHVLGLHPAVREANVYGAALPHHEGRAGCAAVVLDPSALTADGTGAVTGDALKSLADHVRAGLPRYALPLFLRVVRGGAAAMRTTGTNKQQKHQLREEGVAPDRTGGDDVYWLRDGTYSRFGPGEWAELAGGRVKL</sequence>
<feature type="domain" description="AMP-binding enzyme C-terminal" evidence="21">
    <location>
        <begin position="475"/>
        <end position="551"/>
    </location>
</feature>
<keyword evidence="9" id="KW-0812">Transmembrane</keyword>
<keyword evidence="11" id="KW-0067">ATP-binding</keyword>
<evidence type="ECO:0000256" key="4">
    <source>
        <dbReference type="ARBA" id="ARBA00006432"/>
    </source>
</evidence>
<accession>A0AAJ0BRL6</accession>
<name>A0AAJ0BRL6_9PEZI</name>
<dbReference type="AlphaFoldDB" id="A0AAJ0BRL6"/>
<dbReference type="Pfam" id="PF00501">
    <property type="entry name" value="AMP-binding"/>
    <property type="match status" value="1"/>
</dbReference>
<evidence type="ECO:0000259" key="21">
    <source>
        <dbReference type="Pfam" id="PF13193"/>
    </source>
</evidence>
<dbReference type="EMBL" id="MU839031">
    <property type="protein sequence ID" value="KAK1763006.1"/>
    <property type="molecule type" value="Genomic_DNA"/>
</dbReference>
<dbReference type="InterPro" id="IPR042099">
    <property type="entry name" value="ANL_N_sf"/>
</dbReference>
<evidence type="ECO:0000256" key="13">
    <source>
        <dbReference type="ARBA" id="ARBA00023055"/>
    </source>
</evidence>
<dbReference type="InterPro" id="IPR000873">
    <property type="entry name" value="AMP-dep_synth/lig_dom"/>
</dbReference>
<keyword evidence="13" id="KW-0445">Lipid transport</keyword>
<comment type="subcellular location">
    <subcellularLocation>
        <location evidence="3">Cell membrane</location>
        <topology evidence="3">Multi-pass membrane protein</topology>
    </subcellularLocation>
    <subcellularLocation>
        <location evidence="1">Lipid droplet</location>
    </subcellularLocation>
    <subcellularLocation>
        <location evidence="2">Peroxisome membrane</location>
        <topology evidence="2">Multi-pass membrane protein</topology>
    </subcellularLocation>
</comment>
<evidence type="ECO:0000256" key="16">
    <source>
        <dbReference type="ARBA" id="ARBA00051585"/>
    </source>
</evidence>
<dbReference type="InterPro" id="IPR025110">
    <property type="entry name" value="AMP-bd_C"/>
</dbReference>
<evidence type="ECO:0000256" key="15">
    <source>
        <dbReference type="ARBA" id="ARBA00023140"/>
    </source>
</evidence>
<evidence type="ECO:0000256" key="1">
    <source>
        <dbReference type="ARBA" id="ARBA00004502"/>
    </source>
</evidence>
<keyword evidence="14" id="KW-0472">Membrane</keyword>
<keyword evidence="6" id="KW-1003">Cell membrane</keyword>
<evidence type="ECO:0000256" key="10">
    <source>
        <dbReference type="ARBA" id="ARBA00022741"/>
    </source>
</evidence>
<keyword evidence="23" id="KW-1185">Reference proteome</keyword>
<evidence type="ECO:0000313" key="23">
    <source>
        <dbReference type="Proteomes" id="UP001244011"/>
    </source>
</evidence>
<evidence type="ECO:0000256" key="14">
    <source>
        <dbReference type="ARBA" id="ARBA00023136"/>
    </source>
</evidence>
<evidence type="ECO:0000256" key="12">
    <source>
        <dbReference type="ARBA" id="ARBA00022989"/>
    </source>
</evidence>
<keyword evidence="15" id="KW-0576">Peroxisome</keyword>
<comment type="similarity">
    <text evidence="4">Belongs to the ATP-dependent AMP-binding enzyme family.</text>
</comment>
<keyword evidence="12" id="KW-1133">Transmembrane helix</keyword>
<dbReference type="GO" id="GO:0044539">
    <property type="term" value="P:long-chain fatty acid import into cell"/>
    <property type="evidence" value="ECO:0007669"/>
    <property type="project" value="TreeGrafter"/>
</dbReference>
<dbReference type="SUPFAM" id="SSF56801">
    <property type="entry name" value="Acetyl-CoA synthetase-like"/>
    <property type="match status" value="1"/>
</dbReference>
<dbReference type="GO" id="GO:0005778">
    <property type="term" value="C:peroxisomal membrane"/>
    <property type="evidence" value="ECO:0007669"/>
    <property type="project" value="UniProtKB-SubCell"/>
</dbReference>
<dbReference type="RefSeq" id="XP_060279219.1">
    <property type="nucleotide sequence ID" value="XM_060432019.1"/>
</dbReference>
<proteinExistence type="inferred from homology"/>
<evidence type="ECO:0000313" key="22">
    <source>
        <dbReference type="EMBL" id="KAK1763006.1"/>
    </source>
</evidence>
<evidence type="ECO:0000256" key="17">
    <source>
        <dbReference type="ARBA" id="ARBA00060276"/>
    </source>
</evidence>
<dbReference type="PROSITE" id="PS00455">
    <property type="entry name" value="AMP_BINDING"/>
    <property type="match status" value="1"/>
</dbReference>
<comment type="catalytic activity">
    <reaction evidence="16">
        <text>a very long-chain fatty acid + ATP + CoA = a very long-chain fatty acyl-CoA + AMP + diphosphate</text>
        <dbReference type="Rhea" id="RHEA:54536"/>
        <dbReference type="ChEBI" id="CHEBI:30616"/>
        <dbReference type="ChEBI" id="CHEBI:33019"/>
        <dbReference type="ChEBI" id="CHEBI:57287"/>
        <dbReference type="ChEBI" id="CHEBI:58950"/>
        <dbReference type="ChEBI" id="CHEBI:138261"/>
        <dbReference type="ChEBI" id="CHEBI:456215"/>
    </reaction>
</comment>
<keyword evidence="7" id="KW-0436">Ligase</keyword>
<comment type="function">
    <text evidence="17">Acyl-CoA synthetase required for both the import of long chain fatty acids (LCFAs) (C14-C18) and the activation very long chain fatty acids (VLCFAs) (C20-C26) by esterification of the fatty acids into metabolically active CoA-thioesters for subsequent degradation or incorporation into phospholipids. The transport and fatty acyl-CoA synthetase activities are genetically separable and are thus independent activities. Esterifies VLCFAs in the peroxisome matrix. The VLCFAs are actively transported into peroxisomes by a PXA1-PXA2 heterodimeric transporter in the peroxisomal membrane.</text>
</comment>
<dbReference type="GO" id="GO:0009898">
    <property type="term" value="C:cytoplasmic side of plasma membrane"/>
    <property type="evidence" value="ECO:0007669"/>
    <property type="project" value="TreeGrafter"/>
</dbReference>
<keyword evidence="10" id="KW-0547">Nucleotide-binding</keyword>
<keyword evidence="8" id="KW-0551">Lipid droplet</keyword>
<evidence type="ECO:0000256" key="19">
    <source>
        <dbReference type="ARBA" id="ARBA00078285"/>
    </source>
</evidence>
<evidence type="ECO:0000256" key="7">
    <source>
        <dbReference type="ARBA" id="ARBA00022598"/>
    </source>
</evidence>
<feature type="domain" description="AMP-dependent synthetase/ligase" evidence="20">
    <location>
        <begin position="34"/>
        <end position="356"/>
    </location>
</feature>
<organism evidence="22 23">
    <name type="scientific">Phialemonium atrogriseum</name>
    <dbReference type="NCBI Taxonomy" id="1093897"/>
    <lineage>
        <taxon>Eukaryota</taxon>
        <taxon>Fungi</taxon>
        <taxon>Dikarya</taxon>
        <taxon>Ascomycota</taxon>
        <taxon>Pezizomycotina</taxon>
        <taxon>Sordariomycetes</taxon>
        <taxon>Sordariomycetidae</taxon>
        <taxon>Cephalothecales</taxon>
        <taxon>Cephalothecaceae</taxon>
        <taxon>Phialemonium</taxon>
    </lineage>
</organism>
<evidence type="ECO:0000256" key="5">
    <source>
        <dbReference type="ARBA" id="ARBA00022448"/>
    </source>
</evidence>
<dbReference type="FunFam" id="3.30.300.30:FF:000002">
    <property type="entry name" value="Long-chain fatty acid transport protein 1"/>
    <property type="match status" value="1"/>
</dbReference>